<protein>
    <recommendedName>
        <fullName evidence="3">SAM-dependent methyltransferase</fullName>
    </recommendedName>
</protein>
<comment type="caution">
    <text evidence="1">The sequence shown here is derived from an EMBL/GenBank/DDBJ whole genome shotgun (WGS) entry which is preliminary data.</text>
</comment>
<organism evidence="1 2">
    <name type="scientific">Methanocalculus taiwanensis</name>
    <dbReference type="NCBI Taxonomy" id="106207"/>
    <lineage>
        <taxon>Archaea</taxon>
        <taxon>Methanobacteriati</taxon>
        <taxon>Methanobacteriota</taxon>
        <taxon>Stenosarchaea group</taxon>
        <taxon>Methanomicrobia</taxon>
        <taxon>Methanomicrobiales</taxon>
        <taxon>Methanocalculaceae</taxon>
        <taxon>Methanocalculus</taxon>
    </lineage>
</organism>
<evidence type="ECO:0000313" key="2">
    <source>
        <dbReference type="Proteomes" id="UP001524383"/>
    </source>
</evidence>
<accession>A0ABD4TIG6</accession>
<evidence type="ECO:0008006" key="3">
    <source>
        <dbReference type="Google" id="ProtNLM"/>
    </source>
</evidence>
<name>A0ABD4TIG6_9EURY</name>
<proteinExistence type="predicted"/>
<evidence type="ECO:0000313" key="1">
    <source>
        <dbReference type="EMBL" id="MCQ1538521.1"/>
    </source>
</evidence>
<dbReference type="EMBL" id="VOTZ01000010">
    <property type="protein sequence ID" value="MCQ1538521.1"/>
    <property type="molecule type" value="Genomic_DNA"/>
</dbReference>
<sequence>MNVEEIFEVQHLSFVEPAFGDLSGVEFVTDLLAIPALEDCARLLIDTEDDPLALALSADKSAWWASTCLYRQMTGEEIDRFEEVGGDLYQIERSIWERAVRRSFAEEIRSAIHPAFEDIPPDRTGKLESLIHEVWGHSGSGDCIDCCCGSGIGSAIVSRMGMEPLAYDNDEALIARGLIAGRLVPEGTLCIDGRVADVFLPPADKGLGIMLGEIHSFEALVWEELVMVLFDLCDEALITVGTERESDLIKEWGASVDRKIEVFENERDPIYDRWVCVG</sequence>
<keyword evidence="2" id="KW-1185">Reference proteome</keyword>
<gene>
    <name evidence="1" type="ORF">FTO68_05915</name>
</gene>
<dbReference type="RefSeq" id="WP_255332466.1">
    <property type="nucleotide sequence ID" value="NZ_VOTZ01000010.1"/>
</dbReference>
<dbReference type="AlphaFoldDB" id="A0ABD4TIG6"/>
<reference evidence="1 2" key="1">
    <citation type="submission" date="2019-08" db="EMBL/GenBank/DDBJ databases">
        <authorList>
            <person name="Chen S.-C."/>
            <person name="Lai M.-C."/>
            <person name="You Y.-T."/>
        </authorList>
    </citation>
    <scope>NUCLEOTIDE SEQUENCE [LARGE SCALE GENOMIC DNA]</scope>
    <source>
        <strain evidence="1 2">P2F9704a</strain>
    </source>
</reference>
<dbReference type="Proteomes" id="UP001524383">
    <property type="component" value="Unassembled WGS sequence"/>
</dbReference>